<dbReference type="GO" id="GO:0042802">
    <property type="term" value="F:identical protein binding"/>
    <property type="evidence" value="ECO:0007669"/>
    <property type="project" value="TreeGrafter"/>
</dbReference>
<dbReference type="Pfam" id="PF00561">
    <property type="entry name" value="Abhydrolase_1"/>
    <property type="match status" value="1"/>
</dbReference>
<dbReference type="InterPro" id="IPR015422">
    <property type="entry name" value="PyrdxlP-dep_Trfase_small"/>
</dbReference>
<dbReference type="InterPro" id="IPR050103">
    <property type="entry name" value="Class-III_PLP-dep_AT"/>
</dbReference>
<keyword evidence="2" id="KW-0596">Phosphopantetheine</keyword>
<keyword evidence="5" id="KW-0808">Transferase</keyword>
<dbReference type="Pfam" id="PF00550">
    <property type="entry name" value="PP-binding"/>
    <property type="match status" value="1"/>
</dbReference>
<dbReference type="Proteomes" id="UP000269115">
    <property type="component" value="Unassembled WGS sequence"/>
</dbReference>
<dbReference type="PROSITE" id="PS50075">
    <property type="entry name" value="CARRIER"/>
    <property type="match status" value="1"/>
</dbReference>
<dbReference type="PANTHER" id="PTHR11986">
    <property type="entry name" value="AMINOTRANSFERASE CLASS III"/>
    <property type="match status" value="1"/>
</dbReference>
<dbReference type="RefSeq" id="WP_123752382.1">
    <property type="nucleotide sequence ID" value="NZ_RJUR01000011.1"/>
</dbReference>
<dbReference type="InterPro" id="IPR000073">
    <property type="entry name" value="AB_hydrolase_1"/>
</dbReference>
<evidence type="ECO:0000256" key="5">
    <source>
        <dbReference type="ARBA" id="ARBA00022679"/>
    </source>
</evidence>
<feature type="domain" description="Carrier" evidence="7">
    <location>
        <begin position="37"/>
        <end position="114"/>
    </location>
</feature>
<sequence>MNQPTHLPLTGDPDAGALSARQALLLLDSLDAGAAPPLEQRLLEDLRDLLLGVLKIDPADFSPTRALMDYGLDSIASTEIGTLFTQRFGISVPPTVFFEFQNLQSFCGYLLANHHGQLLEHYGDSAPLPAPAPVVAAAPPMAQVVAPVAAGAVATPATQGPLSIEALWQRYEHLAPAAPAVVQGTRVSNEYEPSQALLDEQFSLCQQATRVQIHRPGAPRLECATYGSGTPVLMLGGLVMQYDVMWRLQLQALGRGHRLIMLHLPGCGEAELPPAFDIAHLVADIVVLLDQLGIDQPLPVIGYSFGGVLAQAFALAHPHRCAGLCISVSSPFSEGASNFPVLMGELQKSPRFMTLNRGWNMAALPAYQQVIGDFDLRPQLGNLHCPCRIICASDDAYQPPAYSALIANAVPHAELIEVQGAGHLLGFTHHQRYNQLLLEFLHNLPTPEGPARHPVPPVFQPATAHTLQTLEDYVRQGEQGHCAILSAPAAQTALLLNHLAKRGKREPADYRSYFMTSLEEALDAALRLARHHARNRTPDGQGELLLIDDSGYWARYFNPLQRADASALVPGIRVVASLAQALAYQRQHGPEQLAAVACIQAADASAEACDAWLRELAGSGILSLVVEPARQAGHWPLLALCESPDLIVLGEGLSGFQAPLGACLVHERVKNPWLMTPNESYVRHVMSNFGLPFKLAFEHLMAQFAAGLSVDEQRELRRIASSSEATYQAHLCYGNRGYAKIARMHGFDGRFHEARGVRSRLMHDGEPSREIIDCFVNVGTCPRGLNPLDVIEQVARQHDTRRDYWGELQGLLQHNTGLPMALPASSNVTAVEAALTLGLLAARGERHKLLCFSGGLGFSMLSAAASHTLGFDIFRAPFEPLHAHTVFIDPLAEDAEAQLQGHLLSGEIALVWFETIQVDANASRPVPPHLIAMIERHRDAGGYLVGIDETQTNLMTGRFLHSQAQVPQPDIVALGSALCDSLLPMGVVLCSEAVTHAGAQRQPQRVADLQGRGITQLSAHLALNCLQALEREGALAHARTQGEYFHQRLLELQRAFPLIRAVRAEGLLLTVELELAGTPAFVERSFGYLLWGSLLRDPEGGVAAAVCPIHNHCLRYLPPLNIDRDSIDLMVANLRRALARGVDGVLQDCAEHNRHLGDTRTAQFLSSLTHPKKKGPNL</sequence>
<dbReference type="SMART" id="SM00823">
    <property type="entry name" value="PKS_PP"/>
    <property type="match status" value="1"/>
</dbReference>
<dbReference type="Gene3D" id="3.40.50.1820">
    <property type="entry name" value="alpha/beta hydrolase"/>
    <property type="match status" value="1"/>
</dbReference>
<evidence type="ECO:0000256" key="2">
    <source>
        <dbReference type="ARBA" id="ARBA00022450"/>
    </source>
</evidence>
<dbReference type="Gene3D" id="1.10.1200.10">
    <property type="entry name" value="ACP-like"/>
    <property type="match status" value="1"/>
</dbReference>
<reference evidence="8 9" key="1">
    <citation type="submission" date="2018-11" db="EMBL/GenBank/DDBJ databases">
        <title>Genomic analyses of the natural microbiome of Caenorhabditis elegans.</title>
        <authorList>
            <person name="Samuel B."/>
        </authorList>
    </citation>
    <scope>NUCLEOTIDE SEQUENCE [LARGE SCALE GENOMIC DNA]</scope>
    <source>
        <strain evidence="8 9">BIGb0473</strain>
    </source>
</reference>
<keyword evidence="6" id="KW-0663">Pyridoxal phosphate</keyword>
<evidence type="ECO:0000256" key="3">
    <source>
        <dbReference type="ARBA" id="ARBA00022553"/>
    </source>
</evidence>
<dbReference type="InterPro" id="IPR005814">
    <property type="entry name" value="Aminotrans_3"/>
</dbReference>
<dbReference type="AlphaFoldDB" id="A0A9X8EJ52"/>
<accession>A0A9X8EJ52</accession>
<dbReference type="GO" id="GO:0031177">
    <property type="term" value="F:phosphopantetheine binding"/>
    <property type="evidence" value="ECO:0007669"/>
    <property type="project" value="InterPro"/>
</dbReference>
<dbReference type="InterPro" id="IPR006162">
    <property type="entry name" value="Ppantetheine_attach_site"/>
</dbReference>
<dbReference type="EMBL" id="RJUR01000011">
    <property type="protein sequence ID" value="ROQ52930.1"/>
    <property type="molecule type" value="Genomic_DNA"/>
</dbReference>
<keyword evidence="4 8" id="KW-0032">Aminotransferase</keyword>
<dbReference type="PROSITE" id="PS00012">
    <property type="entry name" value="PHOSPHOPANTETHEINE"/>
    <property type="match status" value="1"/>
</dbReference>
<dbReference type="SMART" id="SM01294">
    <property type="entry name" value="PKS_PP_betabranch"/>
    <property type="match status" value="1"/>
</dbReference>
<dbReference type="Pfam" id="PF00202">
    <property type="entry name" value="Aminotran_3"/>
    <property type="match status" value="1"/>
</dbReference>
<gene>
    <name evidence="8" type="ORF">EDF85_0679</name>
</gene>
<dbReference type="InterPro" id="IPR036736">
    <property type="entry name" value="ACP-like_sf"/>
</dbReference>
<evidence type="ECO:0000259" key="7">
    <source>
        <dbReference type="PROSITE" id="PS50075"/>
    </source>
</evidence>
<dbReference type="InterPro" id="IPR020806">
    <property type="entry name" value="PKS_PP-bd"/>
</dbReference>
<dbReference type="GO" id="GO:0030170">
    <property type="term" value="F:pyridoxal phosphate binding"/>
    <property type="evidence" value="ECO:0007669"/>
    <property type="project" value="InterPro"/>
</dbReference>
<evidence type="ECO:0000313" key="8">
    <source>
        <dbReference type="EMBL" id="ROQ52930.1"/>
    </source>
</evidence>
<evidence type="ECO:0000256" key="1">
    <source>
        <dbReference type="ARBA" id="ARBA00001933"/>
    </source>
</evidence>
<dbReference type="PANTHER" id="PTHR11986:SF79">
    <property type="entry name" value="ACETYLORNITHINE AMINOTRANSFERASE, MITOCHONDRIAL"/>
    <property type="match status" value="1"/>
</dbReference>
<evidence type="ECO:0000256" key="4">
    <source>
        <dbReference type="ARBA" id="ARBA00022576"/>
    </source>
</evidence>
<comment type="cofactor">
    <cofactor evidence="1">
        <name>pyridoxal 5'-phosphate</name>
        <dbReference type="ChEBI" id="CHEBI:597326"/>
    </cofactor>
</comment>
<dbReference type="InterPro" id="IPR029058">
    <property type="entry name" value="AB_hydrolase_fold"/>
</dbReference>
<dbReference type="Gene3D" id="3.90.1150.10">
    <property type="entry name" value="Aspartate Aminotransferase, domain 1"/>
    <property type="match status" value="1"/>
</dbReference>
<keyword evidence="3" id="KW-0597">Phosphoprotein</keyword>
<dbReference type="Gene3D" id="3.40.640.10">
    <property type="entry name" value="Type I PLP-dependent aspartate aminotransferase-like (Major domain)"/>
    <property type="match status" value="2"/>
</dbReference>
<evidence type="ECO:0000313" key="9">
    <source>
        <dbReference type="Proteomes" id="UP000269115"/>
    </source>
</evidence>
<dbReference type="InterPro" id="IPR015424">
    <property type="entry name" value="PyrdxlP-dep_Trfase"/>
</dbReference>
<dbReference type="InterPro" id="IPR015421">
    <property type="entry name" value="PyrdxlP-dep_Trfase_major"/>
</dbReference>
<dbReference type="InterPro" id="IPR009081">
    <property type="entry name" value="PP-bd_ACP"/>
</dbReference>
<proteinExistence type="predicted"/>
<dbReference type="SUPFAM" id="SSF53474">
    <property type="entry name" value="alpha/beta-Hydrolases"/>
    <property type="match status" value="1"/>
</dbReference>
<protein>
    <submittedName>
        <fullName evidence="8">Acetylornithine/succinyldiaminopimelate/putresci ne aminotransferase</fullName>
    </submittedName>
</protein>
<dbReference type="SUPFAM" id="SSF47336">
    <property type="entry name" value="ACP-like"/>
    <property type="match status" value="1"/>
</dbReference>
<organism evidence="8 9">
    <name type="scientific">Pseudomonas putida</name>
    <name type="common">Arthrobacter siderocapsulatus</name>
    <dbReference type="NCBI Taxonomy" id="303"/>
    <lineage>
        <taxon>Bacteria</taxon>
        <taxon>Pseudomonadati</taxon>
        <taxon>Pseudomonadota</taxon>
        <taxon>Gammaproteobacteria</taxon>
        <taxon>Pseudomonadales</taxon>
        <taxon>Pseudomonadaceae</taxon>
        <taxon>Pseudomonas</taxon>
    </lineage>
</organism>
<evidence type="ECO:0000256" key="6">
    <source>
        <dbReference type="ARBA" id="ARBA00022898"/>
    </source>
</evidence>
<dbReference type="SUPFAM" id="SSF53383">
    <property type="entry name" value="PLP-dependent transferases"/>
    <property type="match status" value="2"/>
</dbReference>
<comment type="caution">
    <text evidence="8">The sequence shown here is derived from an EMBL/GenBank/DDBJ whole genome shotgun (WGS) entry which is preliminary data.</text>
</comment>
<dbReference type="GO" id="GO:0008483">
    <property type="term" value="F:transaminase activity"/>
    <property type="evidence" value="ECO:0007669"/>
    <property type="project" value="UniProtKB-KW"/>
</dbReference>
<name>A0A9X8EJ52_PSEPU</name>